<keyword evidence="3" id="KW-1003">Cell membrane</keyword>
<name>A0A645CGI7_9ZZZZ</name>
<evidence type="ECO:0000259" key="8">
    <source>
        <dbReference type="Pfam" id="PF01618"/>
    </source>
</evidence>
<dbReference type="PANTHER" id="PTHR30625">
    <property type="entry name" value="PROTEIN TOLQ"/>
    <property type="match status" value="1"/>
</dbReference>
<feature type="transmembrane region" description="Helical" evidence="7">
    <location>
        <begin position="118"/>
        <end position="137"/>
    </location>
</feature>
<dbReference type="PANTHER" id="PTHR30625:SF3">
    <property type="entry name" value="TOL-PAL SYSTEM PROTEIN TOLQ"/>
    <property type="match status" value="1"/>
</dbReference>
<gene>
    <name evidence="9" type="ORF">SDC9_123071</name>
</gene>
<dbReference type="InterPro" id="IPR050790">
    <property type="entry name" value="ExbB/TolQ_transport"/>
</dbReference>
<keyword evidence="4 7" id="KW-0812">Transmembrane</keyword>
<evidence type="ECO:0000256" key="2">
    <source>
        <dbReference type="ARBA" id="ARBA00010442"/>
    </source>
</evidence>
<evidence type="ECO:0000256" key="1">
    <source>
        <dbReference type="ARBA" id="ARBA00004651"/>
    </source>
</evidence>
<organism evidence="9">
    <name type="scientific">bioreactor metagenome</name>
    <dbReference type="NCBI Taxonomy" id="1076179"/>
    <lineage>
        <taxon>unclassified sequences</taxon>
        <taxon>metagenomes</taxon>
        <taxon>ecological metagenomes</taxon>
    </lineage>
</organism>
<evidence type="ECO:0000256" key="6">
    <source>
        <dbReference type="ARBA" id="ARBA00023136"/>
    </source>
</evidence>
<protein>
    <recommendedName>
        <fullName evidence="8">MotA/TolQ/ExbB proton channel domain-containing protein</fullName>
    </recommendedName>
</protein>
<reference evidence="9" key="1">
    <citation type="submission" date="2019-08" db="EMBL/GenBank/DDBJ databases">
        <authorList>
            <person name="Kucharzyk K."/>
            <person name="Murdoch R.W."/>
            <person name="Higgins S."/>
            <person name="Loffler F."/>
        </authorList>
    </citation>
    <scope>NUCLEOTIDE SEQUENCE</scope>
</reference>
<comment type="similarity">
    <text evidence="2">Belongs to the ExbB/TolQ family.</text>
</comment>
<dbReference type="EMBL" id="VSSQ01027054">
    <property type="protein sequence ID" value="MPM76076.1"/>
    <property type="molecule type" value="Genomic_DNA"/>
</dbReference>
<evidence type="ECO:0000256" key="5">
    <source>
        <dbReference type="ARBA" id="ARBA00022989"/>
    </source>
</evidence>
<dbReference type="AlphaFoldDB" id="A0A645CGI7"/>
<keyword evidence="5 7" id="KW-1133">Transmembrane helix</keyword>
<feature type="transmembrane region" description="Helical" evidence="7">
    <location>
        <begin position="149"/>
        <end position="167"/>
    </location>
</feature>
<keyword evidence="6 7" id="KW-0472">Membrane</keyword>
<comment type="caution">
    <text evidence="9">The sequence shown here is derived from an EMBL/GenBank/DDBJ whole genome shotgun (WGS) entry which is preliminary data.</text>
</comment>
<evidence type="ECO:0000256" key="3">
    <source>
        <dbReference type="ARBA" id="ARBA00022475"/>
    </source>
</evidence>
<sequence>MYYITETLNWISISLLLPVIVLLLAALGASLIELGGFFSAYLVLLCERRHCRNTLETLRAAGRVDLFQLGRGPCSRHLGELSRLGWDEIHCDKAIADWQAGYARDLERSSFMMKVGPILGLMGTLIPMGPALGALASGDVGSMAYNMQVAFATTVAGCFVAGVGLMVHSVKKHWYADEIASLQYALDLELRHCGGECETDAEGRRHAAA</sequence>
<accession>A0A645CGI7</accession>
<evidence type="ECO:0000256" key="7">
    <source>
        <dbReference type="SAM" id="Phobius"/>
    </source>
</evidence>
<evidence type="ECO:0000256" key="4">
    <source>
        <dbReference type="ARBA" id="ARBA00022692"/>
    </source>
</evidence>
<dbReference type="GO" id="GO:0017038">
    <property type="term" value="P:protein import"/>
    <property type="evidence" value="ECO:0007669"/>
    <property type="project" value="TreeGrafter"/>
</dbReference>
<dbReference type="GO" id="GO:0005886">
    <property type="term" value="C:plasma membrane"/>
    <property type="evidence" value="ECO:0007669"/>
    <property type="project" value="UniProtKB-SubCell"/>
</dbReference>
<comment type="subcellular location">
    <subcellularLocation>
        <location evidence="1">Cell membrane</location>
        <topology evidence="1">Multi-pass membrane protein</topology>
    </subcellularLocation>
</comment>
<dbReference type="Pfam" id="PF01618">
    <property type="entry name" value="MotA_ExbB"/>
    <property type="match status" value="1"/>
</dbReference>
<dbReference type="InterPro" id="IPR002898">
    <property type="entry name" value="MotA_ExbB_proton_chnl"/>
</dbReference>
<proteinExistence type="inferred from homology"/>
<evidence type="ECO:0000313" key="9">
    <source>
        <dbReference type="EMBL" id="MPM76076.1"/>
    </source>
</evidence>
<feature type="transmembrane region" description="Helical" evidence="7">
    <location>
        <begin position="15"/>
        <end position="44"/>
    </location>
</feature>
<feature type="domain" description="MotA/TolQ/ExbB proton channel" evidence="8">
    <location>
        <begin position="93"/>
        <end position="182"/>
    </location>
</feature>